<proteinExistence type="predicted"/>
<keyword evidence="2" id="KW-1185">Reference proteome</keyword>
<evidence type="ECO:0000313" key="1">
    <source>
        <dbReference type="EMBL" id="EXK76726.1"/>
    </source>
</evidence>
<sequence length="90" mass="10235">MQFEWDYRLDMDDGFSLCSQLMSYPSTTTIFSSASLAYDLFMPTPRRSTPHEFGNMHFGVPYNSVSHQTELTLSPSAMGKSMFDRGHVIP</sequence>
<protein>
    <submittedName>
        <fullName evidence="1">Uncharacterized protein</fullName>
    </submittedName>
</protein>
<gene>
    <name evidence="1" type="ORF">FOQG_18543</name>
</gene>
<organism evidence="1 2">
    <name type="scientific">Fusarium oxysporum f. sp. raphani 54005</name>
    <dbReference type="NCBI Taxonomy" id="1089458"/>
    <lineage>
        <taxon>Eukaryota</taxon>
        <taxon>Fungi</taxon>
        <taxon>Dikarya</taxon>
        <taxon>Ascomycota</taxon>
        <taxon>Pezizomycotina</taxon>
        <taxon>Sordariomycetes</taxon>
        <taxon>Hypocreomycetidae</taxon>
        <taxon>Hypocreales</taxon>
        <taxon>Nectriaceae</taxon>
        <taxon>Fusarium</taxon>
        <taxon>Fusarium oxysporum species complex</taxon>
    </lineage>
</organism>
<reference evidence="1 2" key="1">
    <citation type="submission" date="2011-11" db="EMBL/GenBank/DDBJ databases">
        <title>The Genome Sequence of Fusarium oxysporum PHW815.</title>
        <authorList>
            <consortium name="The Broad Institute Genome Sequencing Platform"/>
            <person name="Ma L.-J."/>
            <person name="Gale L.R."/>
            <person name="Schwartz D.C."/>
            <person name="Zhou S."/>
            <person name="Corby-Kistler H."/>
            <person name="Young S.K."/>
            <person name="Zeng Q."/>
            <person name="Gargeya S."/>
            <person name="Fitzgerald M."/>
            <person name="Haas B."/>
            <person name="Abouelleil A."/>
            <person name="Alvarado L."/>
            <person name="Arachchi H.M."/>
            <person name="Berlin A."/>
            <person name="Brown A."/>
            <person name="Chapman S.B."/>
            <person name="Chen Z."/>
            <person name="Dunbar C."/>
            <person name="Freedman E."/>
            <person name="Gearin G."/>
            <person name="Goldberg J."/>
            <person name="Griggs A."/>
            <person name="Gujja S."/>
            <person name="Heiman D."/>
            <person name="Howarth C."/>
            <person name="Larson L."/>
            <person name="Lui A."/>
            <person name="MacDonald P.J.P."/>
            <person name="Montmayeur A."/>
            <person name="Murphy C."/>
            <person name="Neiman D."/>
            <person name="Pearson M."/>
            <person name="Priest M."/>
            <person name="Roberts A."/>
            <person name="Saif S."/>
            <person name="Shea T."/>
            <person name="Shenoy N."/>
            <person name="Sisk P."/>
            <person name="Stolte C."/>
            <person name="Sykes S."/>
            <person name="Wortman J."/>
            <person name="Nusbaum C."/>
            <person name="Birren B."/>
        </authorList>
    </citation>
    <scope>NUCLEOTIDE SEQUENCE [LARGE SCALE GENOMIC DNA]</scope>
    <source>
        <strain evidence="1 2">54005</strain>
    </source>
</reference>
<dbReference type="HOGENOM" id="CLU_188554_0_0_1"/>
<dbReference type="Proteomes" id="UP000030663">
    <property type="component" value="Unassembled WGS sequence"/>
</dbReference>
<name>X0B4R7_FUSOX</name>
<dbReference type="AlphaFoldDB" id="X0B4R7"/>
<dbReference type="EMBL" id="KI979454">
    <property type="protein sequence ID" value="EXK76726.1"/>
    <property type="molecule type" value="Genomic_DNA"/>
</dbReference>
<accession>X0B4R7</accession>
<evidence type="ECO:0000313" key="2">
    <source>
        <dbReference type="Proteomes" id="UP000030663"/>
    </source>
</evidence>